<reference evidence="2 3" key="1">
    <citation type="submission" date="2018-11" db="EMBL/GenBank/DDBJ databases">
        <authorList>
            <consortium name="Pathogen Informatics"/>
        </authorList>
    </citation>
    <scope>NUCLEOTIDE SEQUENCE [LARGE SCALE GENOMIC DNA]</scope>
</reference>
<feature type="non-terminal residue" evidence="2">
    <location>
        <position position="181"/>
    </location>
</feature>
<dbReference type="Proteomes" id="UP000281553">
    <property type="component" value="Unassembled WGS sequence"/>
</dbReference>
<evidence type="ECO:0000256" key="1">
    <source>
        <dbReference type="SAM" id="MobiDB-lite"/>
    </source>
</evidence>
<dbReference type="EMBL" id="UYRU01083505">
    <property type="protein sequence ID" value="VDN33274.1"/>
    <property type="molecule type" value="Genomic_DNA"/>
</dbReference>
<feature type="compositionally biased region" description="Basic and acidic residues" evidence="1">
    <location>
        <begin position="1"/>
        <end position="10"/>
    </location>
</feature>
<feature type="region of interest" description="Disordered" evidence="1">
    <location>
        <begin position="85"/>
        <end position="115"/>
    </location>
</feature>
<dbReference type="AlphaFoldDB" id="A0A3P7MU89"/>
<gene>
    <name evidence="2" type="ORF">DILT_LOCUS16195</name>
</gene>
<feature type="region of interest" description="Disordered" evidence="1">
    <location>
        <begin position="1"/>
        <end position="28"/>
    </location>
</feature>
<accession>A0A3P7MU89</accession>
<organism evidence="2 3">
    <name type="scientific">Dibothriocephalus latus</name>
    <name type="common">Fish tapeworm</name>
    <name type="synonym">Diphyllobothrium latum</name>
    <dbReference type="NCBI Taxonomy" id="60516"/>
    <lineage>
        <taxon>Eukaryota</taxon>
        <taxon>Metazoa</taxon>
        <taxon>Spiralia</taxon>
        <taxon>Lophotrochozoa</taxon>
        <taxon>Platyhelminthes</taxon>
        <taxon>Cestoda</taxon>
        <taxon>Eucestoda</taxon>
        <taxon>Diphyllobothriidea</taxon>
        <taxon>Diphyllobothriidae</taxon>
        <taxon>Dibothriocephalus</taxon>
    </lineage>
</organism>
<protein>
    <submittedName>
        <fullName evidence="2">Uncharacterized protein</fullName>
    </submittedName>
</protein>
<evidence type="ECO:0000313" key="3">
    <source>
        <dbReference type="Proteomes" id="UP000281553"/>
    </source>
</evidence>
<keyword evidence="3" id="KW-1185">Reference proteome</keyword>
<proteinExistence type="predicted"/>
<name>A0A3P7MU89_DIBLA</name>
<sequence length="181" mass="19274">MIGKIEEATAARRQSRRGSAQYDQTPSLSPHADLKARAVLLLCQLYLSTPSEDVIACATAVQKPTGPAQEILTTDFSAFTAGDQYTHQQQQQQPHGDAITEVSPPSPCKKLDRRMGGGRKRICLGDSIIDAFMSTKTDQVSSLAVALFEAVCSPERTTIADSVSLCTGAAPPPPWQSEGGA</sequence>
<evidence type="ECO:0000313" key="2">
    <source>
        <dbReference type="EMBL" id="VDN33274.1"/>
    </source>
</evidence>